<comment type="caution">
    <text evidence="2">The sequence shown here is derived from an EMBL/GenBank/DDBJ whole genome shotgun (WGS) entry which is preliminary data.</text>
</comment>
<dbReference type="SUPFAM" id="SSF82153">
    <property type="entry name" value="FAS1 domain"/>
    <property type="match status" value="1"/>
</dbReference>
<dbReference type="PROSITE" id="PS50213">
    <property type="entry name" value="FAS1"/>
    <property type="match status" value="1"/>
</dbReference>
<evidence type="ECO:0000313" key="2">
    <source>
        <dbReference type="EMBL" id="MCW3798247.1"/>
    </source>
</evidence>
<reference evidence="2 3" key="1">
    <citation type="submission" date="2022-10" db="EMBL/GenBank/DDBJ databases">
        <title>Sphingomonas sp.</title>
        <authorList>
            <person name="Jin C."/>
        </authorList>
    </citation>
    <scope>NUCLEOTIDE SEQUENCE [LARGE SCALE GENOMIC DNA]</scope>
    <source>
        <strain evidence="2 3">BN140010</strain>
    </source>
</reference>
<organism evidence="2 3">
    <name type="scientific">Sphingomonas arvum</name>
    <dbReference type="NCBI Taxonomy" id="2992113"/>
    <lineage>
        <taxon>Bacteria</taxon>
        <taxon>Pseudomonadati</taxon>
        <taxon>Pseudomonadota</taxon>
        <taxon>Alphaproteobacteria</taxon>
        <taxon>Sphingomonadales</taxon>
        <taxon>Sphingomonadaceae</taxon>
        <taxon>Sphingomonas</taxon>
    </lineage>
</organism>
<dbReference type="InterPro" id="IPR000782">
    <property type="entry name" value="FAS1_domain"/>
</dbReference>
<dbReference type="InterPro" id="IPR036378">
    <property type="entry name" value="FAS1_dom_sf"/>
</dbReference>
<evidence type="ECO:0000313" key="3">
    <source>
        <dbReference type="Proteomes" id="UP001526246"/>
    </source>
</evidence>
<name>A0ABT3JGN2_9SPHN</name>
<keyword evidence="3" id="KW-1185">Reference proteome</keyword>
<dbReference type="Pfam" id="PF02469">
    <property type="entry name" value="Fasciclin"/>
    <property type="match status" value="1"/>
</dbReference>
<accession>A0ABT3JGN2</accession>
<dbReference type="InterPro" id="IPR050904">
    <property type="entry name" value="Adhesion/Biosynth-related"/>
</dbReference>
<proteinExistence type="predicted"/>
<evidence type="ECO:0000259" key="1">
    <source>
        <dbReference type="PROSITE" id="PS50213"/>
    </source>
</evidence>
<dbReference type="Gene3D" id="2.30.180.10">
    <property type="entry name" value="FAS1 domain"/>
    <property type="match status" value="1"/>
</dbReference>
<dbReference type="SMART" id="SM00554">
    <property type="entry name" value="FAS1"/>
    <property type="match status" value="1"/>
</dbReference>
<dbReference type="PANTHER" id="PTHR10900:SF77">
    <property type="entry name" value="FI19380P1"/>
    <property type="match status" value="1"/>
</dbReference>
<sequence>MAAAVPATAVVQASPANNIVSVASANPDFSTLVSAVQAADLATTLSKPGPYTVFAPTNAAFGKLPAGTVDTLLQPANKATLAGILTYHVVSGRYPASRILAAIRQGGGSTTLTTVQGGTLTAKLDGSDVVLTDAKGGTSRVTATDVKASNGVIHVIDTVVMP</sequence>
<protein>
    <submittedName>
        <fullName evidence="2">Fasciclin domain-containing protein</fullName>
    </submittedName>
</protein>
<dbReference type="PANTHER" id="PTHR10900">
    <property type="entry name" value="PERIOSTIN-RELATED"/>
    <property type="match status" value="1"/>
</dbReference>
<gene>
    <name evidence="2" type="ORF">OMW55_10585</name>
</gene>
<feature type="domain" description="FAS1" evidence="1">
    <location>
        <begin position="16"/>
        <end position="160"/>
    </location>
</feature>
<dbReference type="EMBL" id="JAPDOB010000002">
    <property type="protein sequence ID" value="MCW3798247.1"/>
    <property type="molecule type" value="Genomic_DNA"/>
</dbReference>
<dbReference type="Proteomes" id="UP001526246">
    <property type="component" value="Unassembled WGS sequence"/>
</dbReference>